<dbReference type="Gene3D" id="1.25.40.10">
    <property type="entry name" value="Tetratricopeptide repeat domain"/>
    <property type="match status" value="5"/>
</dbReference>
<dbReference type="PROSITE" id="PS51375">
    <property type="entry name" value="PPR"/>
    <property type="match status" value="8"/>
</dbReference>
<evidence type="ECO:0000259" key="5">
    <source>
        <dbReference type="Pfam" id="PF14432"/>
    </source>
</evidence>
<evidence type="ECO:0000256" key="3">
    <source>
        <dbReference type="PROSITE-ProRule" id="PRU00708"/>
    </source>
</evidence>
<keyword evidence="2" id="KW-0809">Transit peptide</keyword>
<dbReference type="GO" id="GO:0008270">
    <property type="term" value="F:zinc ion binding"/>
    <property type="evidence" value="ECO:0007669"/>
    <property type="project" value="InterPro"/>
</dbReference>
<accession>A0A3B5Z5A9</accession>
<dbReference type="OMA" id="WIQIEQG"/>
<feature type="repeat" description="PPR" evidence="3">
    <location>
        <begin position="487"/>
        <end position="521"/>
    </location>
</feature>
<name>A0A3B5Z5A9_WHEAT</name>
<organism evidence="6">
    <name type="scientific">Triticum aestivum</name>
    <name type="common">Wheat</name>
    <dbReference type="NCBI Taxonomy" id="4565"/>
    <lineage>
        <taxon>Eukaryota</taxon>
        <taxon>Viridiplantae</taxon>
        <taxon>Streptophyta</taxon>
        <taxon>Embryophyta</taxon>
        <taxon>Tracheophyta</taxon>
        <taxon>Spermatophyta</taxon>
        <taxon>Magnoliopsida</taxon>
        <taxon>Liliopsida</taxon>
        <taxon>Poales</taxon>
        <taxon>Poaceae</taxon>
        <taxon>BOP clade</taxon>
        <taxon>Pooideae</taxon>
        <taxon>Triticodae</taxon>
        <taxon>Triticeae</taxon>
        <taxon>Triticinae</taxon>
        <taxon>Triticum</taxon>
    </lineage>
</organism>
<dbReference type="GO" id="GO:0003723">
    <property type="term" value="F:RNA binding"/>
    <property type="evidence" value="ECO:0007669"/>
    <property type="project" value="InterPro"/>
</dbReference>
<feature type="repeat" description="PPR" evidence="3">
    <location>
        <begin position="276"/>
        <end position="310"/>
    </location>
</feature>
<evidence type="ECO:0000313" key="6">
    <source>
        <dbReference type="EnsemblPlants" id="TraesCS1B02G461800.1.cds1"/>
    </source>
</evidence>
<dbReference type="PANTHER" id="PTHR47926:SF539">
    <property type="entry name" value="DYW DOMAIN-CONTAINING PROTEIN"/>
    <property type="match status" value="1"/>
</dbReference>
<dbReference type="InterPro" id="IPR011990">
    <property type="entry name" value="TPR-like_helical_dom_sf"/>
</dbReference>
<dbReference type="InterPro" id="IPR032867">
    <property type="entry name" value="DYW_dom"/>
</dbReference>
<dbReference type="Pfam" id="PF14432">
    <property type="entry name" value="DYW_deaminase"/>
    <property type="match status" value="1"/>
</dbReference>
<evidence type="ECO:0000313" key="7">
    <source>
        <dbReference type="Proteomes" id="UP000019116"/>
    </source>
</evidence>
<dbReference type="Proteomes" id="UP000019116">
    <property type="component" value="Chromosome 1B"/>
</dbReference>
<proteinExistence type="predicted"/>
<dbReference type="InterPro" id="IPR046960">
    <property type="entry name" value="PPR_At4g14850-like_plant"/>
</dbReference>
<dbReference type="GO" id="GO:0009451">
    <property type="term" value="P:RNA modification"/>
    <property type="evidence" value="ECO:0007669"/>
    <property type="project" value="InterPro"/>
</dbReference>
<sequence>MQLPHSNRRHCLFHYPQHYPPRALLPPTPPMAQAISLPALPTPHHHHHYAAPHSPRPSCGAYSPSLLRAESPISAALRAGDDSSFRDARLLLSLLRQCGDLLHGEGEKSPEKERTDLAAARRLAPQLHSLAVRAGHATREPHVACALADLLERLGRGASGRRLLSEGDGEDWKDAVLWNKQVAMLAEAGDWDAAIAAFREMRARGVAADGYACARALHACGRAGRRREGRAVHAHALRAGLVDAHPLVPGFLAGMYAEGADVAAATTVLLRTTGAGVVAWNAVIACCVRLGLVDDALELAERMARDAETSVVAEPTLATWNTVLSGCARHGRDREALAVVGRMLEQGLSPDAATVSSLLKSVANSGSLDHGTEVHCFFLRHGLAPDAYTGTALVDMYAKCGRLDLAQRVFDGLEHRNLATWNSLVAGHASAGQFDRALELVETMKRHRLDPNVTTWNGLITGYAMNGLSSQAMLLLRQIKAAGVAPNVVSWTSLISGSCHSGDYQDSFTFFSEMQQDGVQPSLVTMLVLLRACAGLALLTKGKELHCFALRRAYDGEVVVSTALIDMYAKAGSLTSAKRVFGRVQGRNLVCCNAMLTGLAVHGQAHEAAALFHDMWRSGLKPDGITFTALLTACRSMGLVTEAWEYFDDMEAKYGVAPTTEHHACMVDLLARRGYLDEAMAFIDRSPADHGASSWGALLTGCAIHGNLDLAESAARHLFRLEPHNSANYLAMMSLYEQHQMFDEAESLKYAMKARGVDARPGWSWTQAGRGVHVFEVDGGSSPAHPETAEIYGEMSRLVAQIRMVGYVPDTGCVAYDVPEEEKERLLLCHTEKLAVVYGLIRSDRSRAPVRVVKNTRMCRDCHEVIKHVSALCGRQIILRDASWFHHFVDGKCSCDDYW</sequence>
<keyword evidence="7" id="KW-1185">Reference proteome</keyword>
<dbReference type="EnsemblPlants" id="TraesCS1B02G461800.1">
    <property type="protein sequence ID" value="TraesCS1B02G461800.1.cds1"/>
    <property type="gene ID" value="TraesCS1B02G461800"/>
</dbReference>
<feature type="repeat" description="PPR" evidence="3">
    <location>
        <begin position="452"/>
        <end position="486"/>
    </location>
</feature>
<keyword evidence="1" id="KW-0677">Repeat</keyword>
<dbReference type="FunFam" id="1.25.40.10:FF:001383">
    <property type="entry name" value="Pentatricopeptide repeat-containing protein mitochondrial"/>
    <property type="match status" value="1"/>
</dbReference>
<dbReference type="Pfam" id="PF20431">
    <property type="entry name" value="E_motif"/>
    <property type="match status" value="1"/>
</dbReference>
<dbReference type="Gramene" id="TraesCS1B03G1237800.1">
    <property type="protein sequence ID" value="TraesCS1B03G1237800.1.CDS1"/>
    <property type="gene ID" value="TraesCS1B03G1237800"/>
</dbReference>
<dbReference type="FunFam" id="1.25.40.10:FF:000090">
    <property type="entry name" value="Pentatricopeptide repeat-containing protein, chloroplastic"/>
    <property type="match status" value="1"/>
</dbReference>
<dbReference type="Pfam" id="PF13041">
    <property type="entry name" value="PPR_2"/>
    <property type="match status" value="4"/>
</dbReference>
<dbReference type="AlphaFoldDB" id="A0A3B5Z5A9"/>
<protein>
    <recommendedName>
        <fullName evidence="5">DYW domain-containing protein</fullName>
    </recommendedName>
</protein>
<feature type="region of interest" description="Disordered" evidence="4">
    <location>
        <begin position="40"/>
        <end position="63"/>
    </location>
</feature>
<evidence type="ECO:0000256" key="1">
    <source>
        <dbReference type="ARBA" id="ARBA00022737"/>
    </source>
</evidence>
<feature type="repeat" description="PPR" evidence="3">
    <location>
        <begin position="588"/>
        <end position="622"/>
    </location>
</feature>
<dbReference type="STRING" id="4565.A0A3B5Z5A9"/>
<dbReference type="Gramene" id="TraesNOR1B03G00402610.1">
    <property type="protein sequence ID" value="TraesNOR1B03G00402610.1.CDS1"/>
    <property type="gene ID" value="TraesNOR1B03G00402610"/>
</dbReference>
<dbReference type="Pfam" id="PF01535">
    <property type="entry name" value="PPR"/>
    <property type="match status" value="3"/>
</dbReference>
<feature type="repeat" description="PPR" evidence="3">
    <location>
        <begin position="623"/>
        <end position="653"/>
    </location>
</feature>
<dbReference type="InterPro" id="IPR002885">
    <property type="entry name" value="PPR_rpt"/>
</dbReference>
<dbReference type="SMR" id="A0A3B5Z5A9"/>
<dbReference type="Gramene" id="TraesCS1B02G461800.1">
    <property type="protein sequence ID" value="TraesCS1B02G461800.1.cds1"/>
    <property type="gene ID" value="TraesCS1B02G461800"/>
</dbReference>
<dbReference type="FunFam" id="1.25.40.10:FF:000344">
    <property type="entry name" value="Pentatricopeptide repeat-containing protein"/>
    <property type="match status" value="1"/>
</dbReference>
<dbReference type="NCBIfam" id="TIGR00756">
    <property type="entry name" value="PPR"/>
    <property type="match status" value="8"/>
</dbReference>
<dbReference type="OrthoDB" id="185373at2759"/>
<feature type="repeat" description="PPR" evidence="3">
    <location>
        <begin position="316"/>
        <end position="350"/>
    </location>
</feature>
<evidence type="ECO:0000256" key="4">
    <source>
        <dbReference type="SAM" id="MobiDB-lite"/>
    </source>
</evidence>
<feature type="domain" description="DYW" evidence="5">
    <location>
        <begin position="806"/>
        <end position="899"/>
    </location>
</feature>
<feature type="repeat" description="PPR" evidence="3">
    <location>
        <begin position="417"/>
        <end position="451"/>
    </location>
</feature>
<feature type="repeat" description="PPR" evidence="3">
    <location>
        <begin position="174"/>
        <end position="208"/>
    </location>
</feature>
<dbReference type="Gramene" id="TraesCAD_scaffold_078851_01G000100.1">
    <property type="protein sequence ID" value="TraesCAD_scaffold_078851_01G000100.1"/>
    <property type="gene ID" value="TraesCAD_scaffold_078851_01G000100"/>
</dbReference>
<reference evidence="6" key="1">
    <citation type="submission" date="2018-08" db="EMBL/GenBank/DDBJ databases">
        <authorList>
            <person name="Rossello M."/>
        </authorList>
    </citation>
    <scope>NUCLEOTIDE SEQUENCE [LARGE SCALE GENOMIC DNA]</scope>
    <source>
        <strain evidence="6">cv. Chinese Spring</strain>
    </source>
</reference>
<evidence type="ECO:0000256" key="2">
    <source>
        <dbReference type="ARBA" id="ARBA00022946"/>
    </source>
</evidence>
<reference evidence="6" key="2">
    <citation type="submission" date="2018-10" db="UniProtKB">
        <authorList>
            <consortium name="EnsemblPlants"/>
        </authorList>
    </citation>
    <scope>IDENTIFICATION</scope>
</reference>
<dbReference type="InterPro" id="IPR046848">
    <property type="entry name" value="E_motif"/>
</dbReference>
<dbReference type="PANTHER" id="PTHR47926">
    <property type="entry name" value="PENTATRICOPEPTIDE REPEAT-CONTAINING PROTEIN"/>
    <property type="match status" value="1"/>
</dbReference>